<dbReference type="Pfam" id="PF00179">
    <property type="entry name" value="UQ_con"/>
    <property type="match status" value="1"/>
</dbReference>
<reference evidence="2 3" key="1">
    <citation type="submission" date="2016-11" db="EMBL/GenBank/DDBJ databases">
        <title>The macronuclear genome of Stentor coeruleus: a giant cell with tiny introns.</title>
        <authorList>
            <person name="Slabodnick M."/>
            <person name="Ruby J.G."/>
            <person name="Reiff S.B."/>
            <person name="Swart E.C."/>
            <person name="Gosai S."/>
            <person name="Prabakaran S."/>
            <person name="Witkowska E."/>
            <person name="Larue G.E."/>
            <person name="Fisher S."/>
            <person name="Freeman R.M."/>
            <person name="Gunawardena J."/>
            <person name="Chu W."/>
            <person name="Stover N.A."/>
            <person name="Gregory B.D."/>
            <person name="Nowacki M."/>
            <person name="Derisi J."/>
            <person name="Roy S.W."/>
            <person name="Marshall W.F."/>
            <person name="Sood P."/>
        </authorList>
    </citation>
    <scope>NUCLEOTIDE SEQUENCE [LARGE SCALE GENOMIC DNA]</scope>
    <source>
        <strain evidence="2">WM001</strain>
    </source>
</reference>
<protein>
    <recommendedName>
        <fullName evidence="1">UBC core domain-containing protein</fullName>
    </recommendedName>
</protein>
<dbReference type="Proteomes" id="UP000187209">
    <property type="component" value="Unassembled WGS sequence"/>
</dbReference>
<dbReference type="Gene3D" id="3.10.110.10">
    <property type="entry name" value="Ubiquitin Conjugating Enzyme"/>
    <property type="match status" value="1"/>
</dbReference>
<comment type="caution">
    <text evidence="2">The sequence shown here is derived from an EMBL/GenBank/DDBJ whole genome shotgun (WGS) entry which is preliminary data.</text>
</comment>
<organism evidence="2 3">
    <name type="scientific">Stentor coeruleus</name>
    <dbReference type="NCBI Taxonomy" id="5963"/>
    <lineage>
        <taxon>Eukaryota</taxon>
        <taxon>Sar</taxon>
        <taxon>Alveolata</taxon>
        <taxon>Ciliophora</taxon>
        <taxon>Postciliodesmatophora</taxon>
        <taxon>Heterotrichea</taxon>
        <taxon>Heterotrichida</taxon>
        <taxon>Stentoridae</taxon>
        <taxon>Stentor</taxon>
    </lineage>
</organism>
<evidence type="ECO:0000313" key="3">
    <source>
        <dbReference type="Proteomes" id="UP000187209"/>
    </source>
</evidence>
<dbReference type="CDD" id="cd23802">
    <property type="entry name" value="UBCc_UBE2Q"/>
    <property type="match status" value="1"/>
</dbReference>
<name>A0A1R2D2S1_9CILI</name>
<dbReference type="AlphaFoldDB" id="A0A1R2D2S1"/>
<evidence type="ECO:0000259" key="1">
    <source>
        <dbReference type="PROSITE" id="PS50127"/>
    </source>
</evidence>
<dbReference type="InterPro" id="IPR000608">
    <property type="entry name" value="UBC"/>
</dbReference>
<dbReference type="PROSITE" id="PS50127">
    <property type="entry name" value="UBC_2"/>
    <property type="match status" value="1"/>
</dbReference>
<dbReference type="EMBL" id="MPUH01000010">
    <property type="protein sequence ID" value="OMJ95543.1"/>
    <property type="molecule type" value="Genomic_DNA"/>
</dbReference>
<feature type="domain" description="UBC core" evidence="1">
    <location>
        <begin position="15"/>
        <end position="181"/>
    </location>
</feature>
<keyword evidence="3" id="KW-1185">Reference proteome</keyword>
<dbReference type="SUPFAM" id="SSF54495">
    <property type="entry name" value="UBC-like"/>
    <property type="match status" value="1"/>
</dbReference>
<accession>A0A1R2D2S1</accession>
<gene>
    <name evidence="2" type="ORF">SteCoe_948</name>
</gene>
<dbReference type="InterPro" id="IPR016135">
    <property type="entry name" value="UBQ-conjugating_enzyme/RWD"/>
</dbReference>
<dbReference type="OrthoDB" id="435737at2759"/>
<proteinExistence type="predicted"/>
<evidence type="ECO:0000313" key="2">
    <source>
        <dbReference type="EMBL" id="OMJ95543.1"/>
    </source>
</evidence>
<sequence length="181" mass="20892">MNNFIRTYGGSSSSQASMRINKEYGALLDSKEFSNIKIDYENGSNIYVWIVRIDISRYHLSDRLIRDFEIYASRYGKPKEVKFEIRFNSNYPNDPPFVRIISPRFSFRTGHVTIGGSICTEGLTKNGWNPQRTIENILVEIFLNVEVGNGSLDINGSNYDYQLNEALNAFNRSLIVHGWRF</sequence>